<sequence>MNKYVKKGLKIIGWTLGGILGLLLLIIILIQIPYFQNLIKDKAVSYLEEKIKTPVEIKRIEIGFPKKVIVEGIYFESREGDTLLAGEKLKVDISLFKLLRNKVEINSIDLQGITTTIKRDKDSVFNFDYIIKAFASEEPKKEDSEPMQFSIKKINLDKIRVRFDDQISKNDLTAYLQHFDTKITKFDLEKMDFEVPKINLDGFKLVLKQGEIVEEVAQNTVEVADEAVRSPELNLKLGEINLANINIGFDNAGTRLNTGVNLKKLLVEFNAIDLKKQYIDLKNFEIDGIKGGLTFGKLDKKIAVKTPDSLKATAPNWKVKLETTSLKNIAFRFDDENAVRAKKGIDYKHLNLDNVELQGEKLYYSADTISGNIQSFSMNDHSGVAIESFRTDFFYGTKRATLKKLYLKTPQTEIKDEINITYDNIATIADNLGNLGIKASLKDSRVGFKDILLFVPTLENTNPFKTNPNAVMYINSEVYGKVSDITIPNLEISGIGTTVVAASGRITGLPDVEKTYFDLKIRELKTSSKDINTFVPEGTIPSNIQLPAQLSLNGFFKGSVSNFNTDMALASSFGKAKIKATFDQRRKNHEKYNADATIDNFDIGKLLKNDSLGKISLRAKVNGTGLNPKTANATVDGRLVKAEFNRYVYRDLKLKGAIQNGQFNVKAGMDDANLTFVLDAEGNFKDKYPAVKLKLNTDIADLEKLNLHAGPLKIRGNVYADITSSDPAFLNGRIDIHNVLVADAKETYALDSIKIAAISTAESDTITLKSQFIDASLTGKFQIDQAPTALTNSIAKYYDTNPKGKKLATKPQQFDLKVGIKDDPILLKLVPELTSISPIQITGRYNSEGDSITVNGKIPKIIYGANTITNGELDIETADSALVYSLVIDDIKNSQINLPYTSLSGEVKNNKINYTLLVRDKKDEDHYLIAGNLMSAEGYTQISLEPDGLVLNYEPWDIERDNIIRFEDKGIYADNFELSNDGSSIKLQSQSEKPNAPVDVTFNDFKIETITSAIQKDTLLAGGKIDGNVLLKNLTGNATFTADLNIEDFSFKKDTIGNISIKVDNETANTLDAHVAITGDGNQVNLDGIYKTDNSTFDMTLDIEKLNMKAIQGFTMGNLTESTGFLTGDFKITGSTKQPSVIGELQFNEVGFKVKQLASKFKSINDKISFTNTGIGFNNFSISDAEDNLLTVNGRILTTNYSDFGFDLKIKADNFKALNSKEKDNDLYYGVLVLDTNLSVKGDLNKPVVDGTLKINKDTDLTIVLPQSDPSLADREGIVEFIDQDEVQIDKRFTAPTEALTQTQFKGMDVSVNIEIVKEAELTMIIDKGNGDYLNLKGEAQLTGGIDESGKTTLTGRYEFNEGAYQMNYNLIKRKFDIKEGSYILWTGEPTSADVNITAVYEIETAPIDLLDNQLGNAAPAVRNTYKQKIPFQTLLKMNGELLKPEITFDIVLPDGNYGVATEIISASKTKLAQLRQEPGELNKQVFALLLLGRFIGENPFASDAGGTSAGAIARQSVSKILSQQLNNLASDLIQGVELDFDLQSREDYTTGSREDRTDLNVGLSKRLLNDRLKVTVGSSFGIEGPQQANEETTNIAGDVSADYQLTKDGRYMVRAYRKNQYQVALQGQVVETGVAFIITMDYNKFRELFHRTEEEKRMIKETRKREKELREKQKEKERLAKEKEENETDNEN</sequence>
<evidence type="ECO:0000256" key="3">
    <source>
        <dbReference type="ARBA" id="ARBA00022989"/>
    </source>
</evidence>
<dbReference type="PANTHER" id="PTHR36985">
    <property type="entry name" value="TRANSLOCATION AND ASSEMBLY MODULE SUBUNIT TAMB"/>
    <property type="match status" value="1"/>
</dbReference>
<gene>
    <name evidence="8" type="ORF">B0G92_1887</name>
    <name evidence="9" type="ORF">CLV50_2459</name>
</gene>
<feature type="domain" description="Translocation and assembly module TamB C-terminal" evidence="7">
    <location>
        <begin position="1180"/>
        <end position="1626"/>
    </location>
</feature>
<protein>
    <submittedName>
        <fullName evidence="9">Uncharacterized protein DUF490</fullName>
    </submittedName>
</protein>
<keyword evidence="4 6" id="KW-0472">Membrane</keyword>
<dbReference type="RefSeq" id="WP_101472066.1">
    <property type="nucleotide sequence ID" value="NZ_PJND01000007.1"/>
</dbReference>
<evidence type="ECO:0000313" key="11">
    <source>
        <dbReference type="Proteomes" id="UP000275027"/>
    </source>
</evidence>
<evidence type="ECO:0000313" key="8">
    <source>
        <dbReference type="EMBL" id="PKW30231.1"/>
    </source>
</evidence>
<dbReference type="Pfam" id="PF05359">
    <property type="entry name" value="DUF748"/>
    <property type="match status" value="1"/>
</dbReference>
<organism evidence="9 11">
    <name type="scientific">Flavobacterium lindanitolerans</name>
    <dbReference type="NCBI Taxonomy" id="428988"/>
    <lineage>
        <taxon>Bacteria</taxon>
        <taxon>Pseudomonadati</taxon>
        <taxon>Bacteroidota</taxon>
        <taxon>Flavobacteriia</taxon>
        <taxon>Flavobacteriales</taxon>
        <taxon>Flavobacteriaceae</taxon>
        <taxon>Flavobacterium</taxon>
    </lineage>
</organism>
<keyword evidence="10" id="KW-1185">Reference proteome</keyword>
<keyword evidence="2 6" id="KW-0812">Transmembrane</keyword>
<dbReference type="GO" id="GO:0009306">
    <property type="term" value="P:protein secretion"/>
    <property type="evidence" value="ECO:0007669"/>
    <property type="project" value="InterPro"/>
</dbReference>
<feature type="region of interest" description="Disordered" evidence="5">
    <location>
        <begin position="1655"/>
        <end position="1693"/>
    </location>
</feature>
<reference evidence="9 11" key="2">
    <citation type="submission" date="2018-10" db="EMBL/GenBank/DDBJ databases">
        <title>Genomic Encyclopedia of Archaeal and Bacterial Type Strains, Phase II (KMG-II): from individual species to whole genera.</title>
        <authorList>
            <person name="Goeker M."/>
        </authorList>
    </citation>
    <scope>NUCLEOTIDE SEQUENCE [LARGE SCALE GENOMIC DNA]</scope>
    <source>
        <strain evidence="9 11">DSM 21886</strain>
    </source>
</reference>
<evidence type="ECO:0000256" key="2">
    <source>
        <dbReference type="ARBA" id="ARBA00022692"/>
    </source>
</evidence>
<reference evidence="8 10" key="1">
    <citation type="submission" date="2017-12" db="EMBL/GenBank/DDBJ databases">
        <title>Genomic Encyclopedia of Type Strains, Phase III (KMG-III): the genomes of soil and plant-associated and newly described type strains.</title>
        <authorList>
            <person name="Whitman W."/>
        </authorList>
    </citation>
    <scope>NUCLEOTIDE SEQUENCE [LARGE SCALE GENOMIC DNA]</scope>
    <source>
        <strain evidence="8 10">IP-10</strain>
    </source>
</reference>
<evidence type="ECO:0000313" key="9">
    <source>
        <dbReference type="EMBL" id="RLJ24571.1"/>
    </source>
</evidence>
<feature type="transmembrane region" description="Helical" evidence="6">
    <location>
        <begin position="12"/>
        <end position="35"/>
    </location>
</feature>
<dbReference type="InterPro" id="IPR008023">
    <property type="entry name" value="DUF748"/>
</dbReference>
<evidence type="ECO:0000256" key="4">
    <source>
        <dbReference type="ARBA" id="ARBA00023136"/>
    </source>
</evidence>
<evidence type="ECO:0000313" key="10">
    <source>
        <dbReference type="Proteomes" id="UP000233767"/>
    </source>
</evidence>
<comment type="subcellular location">
    <subcellularLocation>
        <location evidence="1">Membrane</location>
        <topology evidence="1">Single-pass membrane protein</topology>
    </subcellularLocation>
</comment>
<evidence type="ECO:0000256" key="6">
    <source>
        <dbReference type="SAM" id="Phobius"/>
    </source>
</evidence>
<dbReference type="InterPro" id="IPR007452">
    <property type="entry name" value="TamB_C"/>
</dbReference>
<dbReference type="Proteomes" id="UP000233767">
    <property type="component" value="Unassembled WGS sequence"/>
</dbReference>
<evidence type="ECO:0000259" key="7">
    <source>
        <dbReference type="Pfam" id="PF04357"/>
    </source>
</evidence>
<dbReference type="Pfam" id="PF04357">
    <property type="entry name" value="TamB"/>
    <property type="match status" value="1"/>
</dbReference>
<keyword evidence="3 6" id="KW-1133">Transmembrane helix</keyword>
<proteinExistence type="predicted"/>
<dbReference type="EMBL" id="PJND01000007">
    <property type="protein sequence ID" value="PKW30231.1"/>
    <property type="molecule type" value="Genomic_DNA"/>
</dbReference>
<evidence type="ECO:0000256" key="1">
    <source>
        <dbReference type="ARBA" id="ARBA00004167"/>
    </source>
</evidence>
<dbReference type="GO" id="GO:0005886">
    <property type="term" value="C:plasma membrane"/>
    <property type="evidence" value="ECO:0007669"/>
    <property type="project" value="InterPro"/>
</dbReference>
<name>A0A497TZF1_9FLAO</name>
<accession>A0A497TZF1</accession>
<comment type="caution">
    <text evidence="9">The sequence shown here is derived from an EMBL/GenBank/DDBJ whole genome shotgun (WGS) entry which is preliminary data.</text>
</comment>
<dbReference type="PANTHER" id="PTHR36985:SF1">
    <property type="entry name" value="TRANSLOCATION AND ASSEMBLY MODULE SUBUNIT TAMB"/>
    <property type="match status" value="1"/>
</dbReference>
<dbReference type="Proteomes" id="UP000275027">
    <property type="component" value="Unassembled WGS sequence"/>
</dbReference>
<feature type="compositionally biased region" description="Basic and acidic residues" evidence="5">
    <location>
        <begin position="1655"/>
        <end position="1685"/>
    </location>
</feature>
<evidence type="ECO:0000256" key="5">
    <source>
        <dbReference type="SAM" id="MobiDB-lite"/>
    </source>
</evidence>
<dbReference type="EMBL" id="RCCB01000012">
    <property type="protein sequence ID" value="RLJ24571.1"/>
    <property type="molecule type" value="Genomic_DNA"/>
</dbReference>